<dbReference type="Proteomes" id="UP000178977">
    <property type="component" value="Unassembled WGS sequence"/>
</dbReference>
<dbReference type="STRING" id="1802281.A3A44_02465"/>
<evidence type="ECO:0000313" key="1">
    <source>
        <dbReference type="EMBL" id="OHA08302.1"/>
    </source>
</evidence>
<sequence>MFDQLTSIIQPGERYIVVEDGKPQYVIMRFSDYAAFAGGRSPAALGAGREADLGRVNAEFQANRARPVDAPPELLPTAPAAVPDLTGIRLEDLAL</sequence>
<reference evidence="1 2" key="1">
    <citation type="journal article" date="2016" name="Nat. Commun.">
        <title>Thousands of microbial genomes shed light on interconnected biogeochemical processes in an aquifer system.</title>
        <authorList>
            <person name="Anantharaman K."/>
            <person name="Brown C.T."/>
            <person name="Hug L.A."/>
            <person name="Sharon I."/>
            <person name="Castelle C.J."/>
            <person name="Probst A.J."/>
            <person name="Thomas B.C."/>
            <person name="Singh A."/>
            <person name="Wilkins M.J."/>
            <person name="Karaoz U."/>
            <person name="Brodie E.L."/>
            <person name="Williams K.H."/>
            <person name="Hubbard S.S."/>
            <person name="Banfield J.F."/>
        </authorList>
    </citation>
    <scope>NUCLEOTIDE SEQUENCE [LARGE SCALE GENOMIC DNA]</scope>
</reference>
<name>A0A1G2LBX6_9BACT</name>
<dbReference type="AlphaFoldDB" id="A0A1G2LBX6"/>
<gene>
    <name evidence="1" type="ORF">A3A44_02465</name>
</gene>
<evidence type="ECO:0000313" key="2">
    <source>
        <dbReference type="Proteomes" id="UP000178977"/>
    </source>
</evidence>
<evidence type="ECO:0008006" key="3">
    <source>
        <dbReference type="Google" id="ProtNLM"/>
    </source>
</evidence>
<organism evidence="1 2">
    <name type="scientific">Candidatus Sungbacteria bacterium RIFCSPLOWO2_01_FULL_60_25</name>
    <dbReference type="NCBI Taxonomy" id="1802281"/>
    <lineage>
        <taxon>Bacteria</taxon>
        <taxon>Candidatus Sungiibacteriota</taxon>
    </lineage>
</organism>
<accession>A0A1G2LBX6</accession>
<protein>
    <recommendedName>
        <fullName evidence="3">Prevent-host-death protein</fullName>
    </recommendedName>
</protein>
<proteinExistence type="predicted"/>
<comment type="caution">
    <text evidence="1">The sequence shown here is derived from an EMBL/GenBank/DDBJ whole genome shotgun (WGS) entry which is preliminary data.</text>
</comment>
<dbReference type="EMBL" id="MHQT01000043">
    <property type="protein sequence ID" value="OHA08302.1"/>
    <property type="molecule type" value="Genomic_DNA"/>
</dbReference>